<dbReference type="SUPFAM" id="SSF53697">
    <property type="entry name" value="SIS domain"/>
    <property type="match status" value="1"/>
</dbReference>
<evidence type="ECO:0000259" key="2">
    <source>
        <dbReference type="PROSITE" id="PS51464"/>
    </source>
</evidence>
<dbReference type="Pfam" id="PF01380">
    <property type="entry name" value="SIS"/>
    <property type="match status" value="1"/>
</dbReference>
<feature type="region of interest" description="Disordered" evidence="1">
    <location>
        <begin position="235"/>
        <end position="258"/>
    </location>
</feature>
<organism evidence="3 4">
    <name type="scientific">Eremothecium sinecaudum</name>
    <dbReference type="NCBI Taxonomy" id="45286"/>
    <lineage>
        <taxon>Eukaryota</taxon>
        <taxon>Fungi</taxon>
        <taxon>Dikarya</taxon>
        <taxon>Ascomycota</taxon>
        <taxon>Saccharomycotina</taxon>
        <taxon>Saccharomycetes</taxon>
        <taxon>Saccharomycetales</taxon>
        <taxon>Saccharomycetaceae</taxon>
        <taxon>Eremothecium</taxon>
    </lineage>
</organism>
<dbReference type="GO" id="GO:1901135">
    <property type="term" value="P:carbohydrate derivative metabolic process"/>
    <property type="evidence" value="ECO:0007669"/>
    <property type="project" value="InterPro"/>
</dbReference>
<keyword evidence="4" id="KW-1185">Reference proteome</keyword>
<protein>
    <submittedName>
        <fullName evidence="3">HGL155Cp</fullName>
    </submittedName>
</protein>
<dbReference type="Proteomes" id="UP000243052">
    <property type="component" value="Chromosome vii"/>
</dbReference>
<dbReference type="AlphaFoldDB" id="A0A120K2P4"/>
<dbReference type="PROSITE" id="PS51464">
    <property type="entry name" value="SIS"/>
    <property type="match status" value="1"/>
</dbReference>
<name>A0A120K2P4_9SACH</name>
<evidence type="ECO:0000313" key="4">
    <source>
        <dbReference type="Proteomes" id="UP000243052"/>
    </source>
</evidence>
<dbReference type="EMBL" id="CP014247">
    <property type="protein sequence ID" value="AMD22185.1"/>
    <property type="molecule type" value="Genomic_DNA"/>
</dbReference>
<dbReference type="RefSeq" id="XP_017989181.1">
    <property type="nucleotide sequence ID" value="XM_018133656.1"/>
</dbReference>
<evidence type="ECO:0000256" key="1">
    <source>
        <dbReference type="SAM" id="MobiDB-lite"/>
    </source>
</evidence>
<dbReference type="Gene3D" id="3.40.50.10490">
    <property type="entry name" value="Glucose-6-phosphate isomerase like protein, domain 1"/>
    <property type="match status" value="1"/>
</dbReference>
<dbReference type="GeneID" id="28725527"/>
<dbReference type="GO" id="GO:0097367">
    <property type="term" value="F:carbohydrate derivative binding"/>
    <property type="evidence" value="ECO:0007669"/>
    <property type="project" value="InterPro"/>
</dbReference>
<dbReference type="OrthoDB" id="1872003at2759"/>
<dbReference type="InterPro" id="IPR046348">
    <property type="entry name" value="SIS_dom_sf"/>
</dbReference>
<feature type="compositionally biased region" description="Basic and acidic residues" evidence="1">
    <location>
        <begin position="248"/>
        <end position="258"/>
    </location>
</feature>
<accession>A0A120K2P4</accession>
<proteinExistence type="predicted"/>
<reference evidence="3 4" key="1">
    <citation type="submission" date="2016-01" db="EMBL/GenBank/DDBJ databases">
        <title>Genome sequence of the yeast Holleya sinecauda.</title>
        <authorList>
            <person name="Dietrich F.S."/>
        </authorList>
    </citation>
    <scope>NUCLEOTIDE SEQUENCE [LARGE SCALE GENOMIC DNA]</scope>
    <source>
        <strain evidence="3 4">ATCC 58844</strain>
    </source>
</reference>
<sequence length="319" mass="35444">MLAVNDSSIWERASKFDTIYSRFTELMYKHCLAVNEIFLYFYGDPNYSSDESAKASLYRVYNVMVSTLNKGNKLVFVGCGKSYRIVAKTVSTYQSLGLSCAIIHPTDALHGDLGIISNGDALILCSTSGETEEILNLVNYTRHSGLFPDSEFIAVTGSADCSLTRVTNHTLLIHQPSYLRERAVQQGLSAPSISTTLMLLTLDCLGIAITDKGTIASLQARKAAFELRHPSGGIGLSIRNQPVTPEHSPTDHKEHETTTAEYFSTDSLSEFLEKLVCNDYVRIGSKIYTTVYLQRCYARCKDTGIPWQEMVQNLQQFEA</sequence>
<dbReference type="STRING" id="45286.A0A120K2P4"/>
<dbReference type="InterPro" id="IPR001347">
    <property type="entry name" value="SIS_dom"/>
</dbReference>
<evidence type="ECO:0000313" key="3">
    <source>
        <dbReference type="EMBL" id="AMD22185.1"/>
    </source>
</evidence>
<gene>
    <name evidence="3" type="ORF">AW171_hschr74208</name>
</gene>
<dbReference type="PANTHER" id="PTHR38418">
    <property type="entry name" value="SUGAR ISOMERASE, KPSF/GUTQ (AFU_ORTHOLOGUE AFUA_6G08860)"/>
    <property type="match status" value="1"/>
</dbReference>
<dbReference type="PANTHER" id="PTHR38418:SF2">
    <property type="entry name" value="SUGAR ISOMERASE, KPSF_GUTQ (AFU_ORTHOLOGUE AFUA_6G08860)"/>
    <property type="match status" value="1"/>
</dbReference>
<feature type="domain" description="SIS" evidence="2">
    <location>
        <begin position="64"/>
        <end position="213"/>
    </location>
</feature>